<accession>A0AAP0JHZ4</accession>
<evidence type="ECO:0000313" key="3">
    <source>
        <dbReference type="EMBL" id="KAK9133458.1"/>
    </source>
</evidence>
<dbReference type="SMART" id="SM01349">
    <property type="entry name" value="TOG"/>
    <property type="match status" value="1"/>
</dbReference>
<feature type="compositionally biased region" description="Basic and acidic residues" evidence="1">
    <location>
        <begin position="48"/>
        <end position="57"/>
    </location>
</feature>
<name>A0AAP0JHZ4_9MAGN</name>
<gene>
    <name evidence="3" type="ORF">Scep_012986</name>
</gene>
<feature type="region of interest" description="Disordered" evidence="1">
    <location>
        <begin position="840"/>
        <end position="866"/>
    </location>
</feature>
<feature type="compositionally biased region" description="Polar residues" evidence="1">
    <location>
        <begin position="621"/>
        <end position="632"/>
    </location>
</feature>
<dbReference type="SUPFAM" id="SSF48371">
    <property type="entry name" value="ARM repeat"/>
    <property type="match status" value="1"/>
</dbReference>
<reference evidence="3 4" key="1">
    <citation type="submission" date="2024-01" db="EMBL/GenBank/DDBJ databases">
        <title>Genome assemblies of Stephania.</title>
        <authorList>
            <person name="Yang L."/>
        </authorList>
    </citation>
    <scope>NUCLEOTIDE SEQUENCE [LARGE SCALE GENOMIC DNA]</scope>
    <source>
        <strain evidence="3">JXDWG</strain>
        <tissue evidence="3">Leaf</tissue>
    </source>
</reference>
<dbReference type="InterPro" id="IPR057599">
    <property type="entry name" value="TORTIFOLIA1/TORL1-2_C"/>
</dbReference>
<dbReference type="GO" id="GO:0008017">
    <property type="term" value="F:microtubule binding"/>
    <property type="evidence" value="ECO:0007669"/>
    <property type="project" value="InterPro"/>
</dbReference>
<proteinExistence type="predicted"/>
<organism evidence="3 4">
    <name type="scientific">Stephania cephalantha</name>
    <dbReference type="NCBI Taxonomy" id="152367"/>
    <lineage>
        <taxon>Eukaryota</taxon>
        <taxon>Viridiplantae</taxon>
        <taxon>Streptophyta</taxon>
        <taxon>Embryophyta</taxon>
        <taxon>Tracheophyta</taxon>
        <taxon>Spermatophyta</taxon>
        <taxon>Magnoliopsida</taxon>
        <taxon>Ranunculales</taxon>
        <taxon>Menispermaceae</taxon>
        <taxon>Menispermoideae</taxon>
        <taxon>Cissampelideae</taxon>
        <taxon>Stephania</taxon>
    </lineage>
</organism>
<dbReference type="Pfam" id="PF24714">
    <property type="entry name" value="TOR1L1_N"/>
    <property type="match status" value="1"/>
</dbReference>
<dbReference type="EMBL" id="JBBNAG010000005">
    <property type="protein sequence ID" value="KAK9133458.1"/>
    <property type="molecule type" value="Genomic_DNA"/>
</dbReference>
<dbReference type="GO" id="GO:0010031">
    <property type="term" value="P:circumnutation"/>
    <property type="evidence" value="ECO:0007669"/>
    <property type="project" value="TreeGrafter"/>
</dbReference>
<feature type="domain" description="TOG" evidence="2">
    <location>
        <begin position="258"/>
        <end position="500"/>
    </location>
</feature>
<feature type="region of interest" description="Disordered" evidence="1">
    <location>
        <begin position="596"/>
        <end position="665"/>
    </location>
</feature>
<dbReference type="Pfam" id="PF24713">
    <property type="entry name" value="TOR1L1_C"/>
    <property type="match status" value="1"/>
</dbReference>
<dbReference type="InterPro" id="IPR016024">
    <property type="entry name" value="ARM-type_fold"/>
</dbReference>
<dbReference type="Proteomes" id="UP001419268">
    <property type="component" value="Unassembled WGS sequence"/>
</dbReference>
<keyword evidence="4" id="KW-1185">Reference proteome</keyword>
<dbReference type="InterPro" id="IPR011989">
    <property type="entry name" value="ARM-like"/>
</dbReference>
<evidence type="ECO:0000256" key="1">
    <source>
        <dbReference type="SAM" id="MobiDB-lite"/>
    </source>
</evidence>
<dbReference type="InterPro" id="IPR033337">
    <property type="entry name" value="TORTIFOLIA1/SINE1-2"/>
</dbReference>
<sequence length="1074" mass="118455">MEGIVCKASTTANQFTEKLGTSAPLQIGTRGTVGSLLLQEIEYFSRLETDPRKDPNKQEGQIADFSSKKGRPERSKWRKKKKFLPSLCKMAEVAENTRPIVISEFSYRNLKTDAKAMQVFIETNHWDRMPAVLAKATASSFPRYHVGGWQRHEYLSGTVEIGEEYYDLLRYNEAFQSCPDVENMLLYYLTRDDSAPPPPPSIIYYINQTKSSLITNSIKLIDSMAELRHRVLTSISNLSDRNTHRTAVENLETTLRNPAHTAETLLMLINCLYESSQDPKPAIKRESLRLLTVLCAAHSGFAAAHLKRVIAHVVKRLKDSDSAVREACREAVGALAGVFLREDCEGNVVGVFVKPLLEVLGDQGKVVQVGAANCLAKMVEGAAGEGTVAALQKLCPRICKYLNSHGFQAKAALLCVVSNLAQVSKFYFAVRAIAQHSVPTLLQSIYDCLHNTDWATRKAAADALIALASHSSHFTIEGTSMTVAALEACRFDKVKPVRDSMTEALQLWKSIAIDGQNAILRDEKILQMLESTEKSEPLSRDLGNISSDSTKEQSAKGNGKLNKAVGTLKKKAPGLIDKELNSEFFKKHETKSSGDLPVEIVVPRKLRNSSNAQSDEESKLNETSSGSRSSDGINELDDGHEMLNKQDSNGASQEPYRGKHSNSRLLNVDDGAQVGFSRINGHVEGSILNPKGNYLAIQRNLSQLERQQAHLMNMLQDFMSWSRDSMLSLESRVRGLERVVEDMSRDLSATSGIRGGNFMAGFELSGVRPLGKYNRLPEYSTSMLRRDEDAQSSFSERFLSSNGVFSGTRARDLARRSNMSVPLESYSNGALRNGHTIARRTLGDVRPPRTENGGAQTGGRKAWDKGGGLIRLGEGPSARSVWQASKDEATLEAIRVAGEDNGMYQSAVQSAITESNAEALENNSDGRDPEPIWISWNNALDALRTGDADTAYAEVLSTGDDLLLAKLMYKSGPVIDHLSNEIANELVLALGQFLQEQNLFQICLSWIQQLVEIVMENGPDVFGIPLESKRELLFNFHEASSVTDLPEDWEGSAPAQLMSQLASSWSIDLQQLEK</sequence>
<dbReference type="PANTHER" id="PTHR31355:SF7">
    <property type="entry name" value="MICROTUBULE-ASSOCIATED PROTEIN TORTIFOLIA1"/>
    <property type="match status" value="1"/>
</dbReference>
<dbReference type="Gene3D" id="1.25.10.10">
    <property type="entry name" value="Leucine-rich Repeat Variant"/>
    <property type="match status" value="2"/>
</dbReference>
<dbReference type="GO" id="GO:0009826">
    <property type="term" value="P:unidimensional cell growth"/>
    <property type="evidence" value="ECO:0007669"/>
    <property type="project" value="TreeGrafter"/>
</dbReference>
<feature type="region of interest" description="Disordered" evidence="1">
    <location>
        <begin position="531"/>
        <end position="565"/>
    </location>
</feature>
<evidence type="ECO:0000313" key="4">
    <source>
        <dbReference type="Proteomes" id="UP001419268"/>
    </source>
</evidence>
<feature type="compositionally biased region" description="Basic and acidic residues" evidence="1">
    <location>
        <begin position="66"/>
        <end position="75"/>
    </location>
</feature>
<dbReference type="GO" id="GO:0010005">
    <property type="term" value="C:cortical microtubule, transverse to long axis"/>
    <property type="evidence" value="ECO:0007669"/>
    <property type="project" value="TreeGrafter"/>
</dbReference>
<dbReference type="AlphaFoldDB" id="A0AAP0JHZ4"/>
<feature type="region of interest" description="Disordered" evidence="1">
    <location>
        <begin position="48"/>
        <end position="78"/>
    </location>
</feature>
<comment type="caution">
    <text evidence="3">The sequence shown here is derived from an EMBL/GenBank/DDBJ whole genome shotgun (WGS) entry which is preliminary data.</text>
</comment>
<evidence type="ECO:0000259" key="2">
    <source>
        <dbReference type="SMART" id="SM01349"/>
    </source>
</evidence>
<dbReference type="InterPro" id="IPR057600">
    <property type="entry name" value="TORTIFOLIA1/SINE1-2_N"/>
</dbReference>
<protein>
    <recommendedName>
        <fullName evidence="2">TOG domain-containing protein</fullName>
    </recommendedName>
</protein>
<dbReference type="PANTHER" id="PTHR31355">
    <property type="entry name" value="MICROTUBULE-ASSOCIATED PROTEIN TORTIFOLIA1"/>
    <property type="match status" value="1"/>
</dbReference>
<dbReference type="InterPro" id="IPR034085">
    <property type="entry name" value="TOG"/>
</dbReference>